<dbReference type="EMBL" id="JABSNW010000009">
    <property type="protein sequence ID" value="KAL2885042.1"/>
    <property type="molecule type" value="Genomic_DNA"/>
</dbReference>
<reference evidence="1 2" key="1">
    <citation type="submission" date="2020-05" db="EMBL/GenBank/DDBJ databases">
        <title>Ceratocystis lukuohia genome.</title>
        <authorList>
            <person name="Harrington T.C."/>
            <person name="Kim K."/>
            <person name="Mayers C.G."/>
        </authorList>
    </citation>
    <scope>NUCLEOTIDE SEQUENCE [LARGE SCALE GENOMIC DNA]</scope>
    <source>
        <strain evidence="1 2">C4212</strain>
    </source>
</reference>
<accession>A0ABR4M9U9</accession>
<dbReference type="RefSeq" id="XP_070856223.1">
    <property type="nucleotide sequence ID" value="XM_071001690.1"/>
</dbReference>
<comment type="caution">
    <text evidence="1">The sequence shown here is derived from an EMBL/GenBank/DDBJ whole genome shotgun (WGS) entry which is preliminary data.</text>
</comment>
<evidence type="ECO:0000313" key="2">
    <source>
        <dbReference type="Proteomes" id="UP001610728"/>
    </source>
</evidence>
<dbReference type="GeneID" id="98121561"/>
<keyword evidence="2" id="KW-1185">Reference proteome</keyword>
<dbReference type="Proteomes" id="UP001610728">
    <property type="component" value="Unassembled WGS sequence"/>
</dbReference>
<sequence length="389" mass="44783">MVRDAAYLAVIEHRSQPNEIDRVPAITEADRAGCEAWLKDMNFLVPGNDDKTWEIIQRNWVSFLSATSTTPDATLAPDHKAVRFHSGTENKTTRKERFQEDYRQHLLIQATFWFWFDGIEAMVQRWPPKARALLNNEDVMGNTESFQTLVPDWKIAQRRRYQSIWINLISFIAYCSEENALEEMGLKLDESQIDDVLDVRQEAAMIYTKLTGIKRKPEVLLGLNDKVQAFIANALAKQASTARNNPLLWWIAVLARSAVGGERDFISQGRLDKNPLPMDIDFWGRIRALVHIHKLIICHHSISTWEERDVWKVEVAGDLNSVDMTWIIGEDRSRAPKDSSDRRDCQSQAWQAMLGYIRRRVQENLGGIEGTAMHKVRQLQRQISLADGE</sequence>
<gene>
    <name evidence="1" type="ORF">HOO65_090337</name>
</gene>
<proteinExistence type="predicted"/>
<evidence type="ECO:0000313" key="1">
    <source>
        <dbReference type="EMBL" id="KAL2885042.1"/>
    </source>
</evidence>
<organism evidence="1 2">
    <name type="scientific">Ceratocystis lukuohia</name>
    <dbReference type="NCBI Taxonomy" id="2019550"/>
    <lineage>
        <taxon>Eukaryota</taxon>
        <taxon>Fungi</taxon>
        <taxon>Dikarya</taxon>
        <taxon>Ascomycota</taxon>
        <taxon>Pezizomycotina</taxon>
        <taxon>Sordariomycetes</taxon>
        <taxon>Hypocreomycetidae</taxon>
        <taxon>Microascales</taxon>
        <taxon>Ceratocystidaceae</taxon>
        <taxon>Ceratocystis</taxon>
    </lineage>
</organism>
<name>A0ABR4M9U9_9PEZI</name>
<protein>
    <submittedName>
        <fullName evidence="1">Uncharacterized protein</fullName>
    </submittedName>
</protein>